<feature type="compositionally biased region" description="Basic and acidic residues" evidence="1">
    <location>
        <begin position="158"/>
        <end position="168"/>
    </location>
</feature>
<keyword evidence="3" id="KW-1185">Reference proteome</keyword>
<dbReference type="Proteomes" id="UP001158576">
    <property type="component" value="Chromosome 1"/>
</dbReference>
<feature type="region of interest" description="Disordered" evidence="1">
    <location>
        <begin position="186"/>
        <end position="223"/>
    </location>
</feature>
<protein>
    <submittedName>
        <fullName evidence="2">Oidioi.mRNA.OKI2018_I69.chr1.g2435.t1.cds</fullName>
    </submittedName>
</protein>
<evidence type="ECO:0000313" key="2">
    <source>
        <dbReference type="EMBL" id="CAG5105768.1"/>
    </source>
</evidence>
<evidence type="ECO:0000256" key="1">
    <source>
        <dbReference type="SAM" id="MobiDB-lite"/>
    </source>
</evidence>
<feature type="compositionally biased region" description="Basic and acidic residues" evidence="1">
    <location>
        <begin position="99"/>
        <end position="117"/>
    </location>
</feature>
<reference evidence="2 3" key="1">
    <citation type="submission" date="2021-04" db="EMBL/GenBank/DDBJ databases">
        <authorList>
            <person name="Bliznina A."/>
        </authorList>
    </citation>
    <scope>NUCLEOTIDE SEQUENCE [LARGE SCALE GENOMIC DNA]</scope>
</reference>
<sequence>MEDCDYERRLEDDRQRAGKELSKNMKELRHLSKHIKTALDAIDAVFDDERKKTTSNRQLQQMIEQKGIKHDNIYFHPENTLYLIRKFLAADELVDNYKQRKPQDESSLYDYKEKSTDEYNPQKNVNEGAYPPQQSHTRESGPYDYVNRPQDDYNSPSFHHELQNENKDANNNIGNNIAAMYDEHYNRPGVKSDSASGIHKNPVDKGTSNVYPDNWMPSTPDTAETLDQKMASDCKITKSDAKSSGGYNWNEKMQKKATNRYYKMPIKDKADLIKIRELGEGQATTKAATELFEREAGMNKNQLEADSSSFFLTEICQLKSISLI</sequence>
<feature type="compositionally biased region" description="Polar residues" evidence="1">
    <location>
        <begin position="206"/>
        <end position="222"/>
    </location>
</feature>
<proteinExistence type="predicted"/>
<name>A0ABN7SVB2_OIKDI</name>
<organism evidence="2 3">
    <name type="scientific">Oikopleura dioica</name>
    <name type="common">Tunicate</name>
    <dbReference type="NCBI Taxonomy" id="34765"/>
    <lineage>
        <taxon>Eukaryota</taxon>
        <taxon>Metazoa</taxon>
        <taxon>Chordata</taxon>
        <taxon>Tunicata</taxon>
        <taxon>Appendicularia</taxon>
        <taxon>Copelata</taxon>
        <taxon>Oikopleuridae</taxon>
        <taxon>Oikopleura</taxon>
    </lineage>
</organism>
<accession>A0ABN7SVB2</accession>
<evidence type="ECO:0000313" key="3">
    <source>
        <dbReference type="Proteomes" id="UP001158576"/>
    </source>
</evidence>
<feature type="region of interest" description="Disordered" evidence="1">
    <location>
        <begin position="99"/>
        <end position="173"/>
    </location>
</feature>
<gene>
    <name evidence="2" type="ORF">OKIOD_LOCUS11200</name>
</gene>
<dbReference type="EMBL" id="OU015566">
    <property type="protein sequence ID" value="CAG5105768.1"/>
    <property type="molecule type" value="Genomic_DNA"/>
</dbReference>